<dbReference type="CDD" id="cd18186">
    <property type="entry name" value="BTB_POZ_ZBTB_KLHL-like"/>
    <property type="match status" value="1"/>
</dbReference>
<proteinExistence type="predicted"/>
<dbReference type="OrthoDB" id="5275938at2759"/>
<organism evidence="2 3">
    <name type="scientific">Colletotrichum musicola</name>
    <dbReference type="NCBI Taxonomy" id="2175873"/>
    <lineage>
        <taxon>Eukaryota</taxon>
        <taxon>Fungi</taxon>
        <taxon>Dikarya</taxon>
        <taxon>Ascomycota</taxon>
        <taxon>Pezizomycotina</taxon>
        <taxon>Sordariomycetes</taxon>
        <taxon>Hypocreomycetidae</taxon>
        <taxon>Glomerellales</taxon>
        <taxon>Glomerellaceae</taxon>
        <taxon>Colletotrichum</taxon>
        <taxon>Colletotrichum orchidearum species complex</taxon>
    </lineage>
</organism>
<comment type="caution">
    <text evidence="2">The sequence shown here is derived from an EMBL/GenBank/DDBJ whole genome shotgun (WGS) entry which is preliminary data.</text>
</comment>
<evidence type="ECO:0000259" key="1">
    <source>
        <dbReference type="PROSITE" id="PS50097"/>
    </source>
</evidence>
<accession>A0A8H6MXN0</accession>
<gene>
    <name evidence="2" type="ORF">CMUS01_13157</name>
</gene>
<dbReference type="AlphaFoldDB" id="A0A8H6MXN0"/>
<evidence type="ECO:0000313" key="3">
    <source>
        <dbReference type="Proteomes" id="UP000639643"/>
    </source>
</evidence>
<dbReference type="EMBL" id="WIGM01000801">
    <property type="protein sequence ID" value="KAF6812013.1"/>
    <property type="molecule type" value="Genomic_DNA"/>
</dbReference>
<dbReference type="PROSITE" id="PS50097">
    <property type="entry name" value="BTB"/>
    <property type="match status" value="1"/>
</dbReference>
<dbReference type="InterPro" id="IPR011333">
    <property type="entry name" value="SKP1/BTB/POZ_sf"/>
</dbReference>
<dbReference type="Gene3D" id="3.30.710.10">
    <property type="entry name" value="Potassium Channel Kv1.1, Chain A"/>
    <property type="match status" value="1"/>
</dbReference>
<reference evidence="2" key="1">
    <citation type="journal article" date="2020" name="Phytopathology">
        <title>Genome Sequence Resources of Colletotrichum truncatum, C. plurivorum, C. musicola, and C. sojae: Four Species Pathogenic to Soybean (Glycine max).</title>
        <authorList>
            <person name="Rogerio F."/>
            <person name="Boufleur T.R."/>
            <person name="Ciampi-Guillardi M."/>
            <person name="Sukno S.A."/>
            <person name="Thon M.R."/>
            <person name="Massola Junior N.S."/>
            <person name="Baroncelli R."/>
        </authorList>
    </citation>
    <scope>NUCLEOTIDE SEQUENCE</scope>
    <source>
        <strain evidence="2">LFN0074</strain>
    </source>
</reference>
<keyword evidence="3" id="KW-1185">Reference proteome</keyword>
<dbReference type="Proteomes" id="UP000639643">
    <property type="component" value="Unassembled WGS sequence"/>
</dbReference>
<name>A0A8H6MXN0_9PEZI</name>
<evidence type="ECO:0000313" key="2">
    <source>
        <dbReference type="EMBL" id="KAF6812013.1"/>
    </source>
</evidence>
<feature type="domain" description="BTB" evidence="1">
    <location>
        <begin position="17"/>
        <end position="84"/>
    </location>
</feature>
<sequence>MNPFYTPPRDTVFDKYGDLTLRVGEPPTNYQVSSPVLARASPVFDAMLNGGFMESGPGIGDWVVRLPADGAKEVRIFLAIIHSNFAAGPVPNEMPLGELHRLLAFTDKYDVTAKIYPWAERWMEAVKSEVEDPRLLAVAWELEVRLRQRREGRFEEVRLRYH</sequence>
<dbReference type="InterPro" id="IPR000210">
    <property type="entry name" value="BTB/POZ_dom"/>
</dbReference>
<dbReference type="SUPFAM" id="SSF54695">
    <property type="entry name" value="POZ domain"/>
    <property type="match status" value="1"/>
</dbReference>
<protein>
    <submittedName>
        <fullName evidence="2">Nuclear pore protein-like protein</fullName>
    </submittedName>
</protein>